<dbReference type="EMBL" id="LAZR01021813">
    <property type="protein sequence ID" value="KKL84035.1"/>
    <property type="molecule type" value="Genomic_DNA"/>
</dbReference>
<name>A0A0F9HQU9_9ZZZZ</name>
<dbReference type="AlphaFoldDB" id="A0A0F9HQU9"/>
<comment type="caution">
    <text evidence="1">The sequence shown here is derived from an EMBL/GenBank/DDBJ whole genome shotgun (WGS) entry which is preliminary data.</text>
</comment>
<sequence length="83" mass="10158">MTRYRRWQTHRHALLRQNSPEEENRRRLARLRAFDRRNVAMLDDMKRVPVRAAELRMLIAYPELEAARDPAWWPHIPNSWLTP</sequence>
<protein>
    <submittedName>
        <fullName evidence="1">Uncharacterized protein</fullName>
    </submittedName>
</protein>
<reference evidence="1" key="1">
    <citation type="journal article" date="2015" name="Nature">
        <title>Complex archaea that bridge the gap between prokaryotes and eukaryotes.</title>
        <authorList>
            <person name="Spang A."/>
            <person name="Saw J.H."/>
            <person name="Jorgensen S.L."/>
            <person name="Zaremba-Niedzwiedzka K."/>
            <person name="Martijn J."/>
            <person name="Lind A.E."/>
            <person name="van Eijk R."/>
            <person name="Schleper C."/>
            <person name="Guy L."/>
            <person name="Ettema T.J."/>
        </authorList>
    </citation>
    <scope>NUCLEOTIDE SEQUENCE</scope>
</reference>
<accession>A0A0F9HQU9</accession>
<organism evidence="1">
    <name type="scientific">marine sediment metagenome</name>
    <dbReference type="NCBI Taxonomy" id="412755"/>
    <lineage>
        <taxon>unclassified sequences</taxon>
        <taxon>metagenomes</taxon>
        <taxon>ecological metagenomes</taxon>
    </lineage>
</organism>
<proteinExistence type="predicted"/>
<evidence type="ECO:0000313" key="1">
    <source>
        <dbReference type="EMBL" id="KKL84035.1"/>
    </source>
</evidence>
<gene>
    <name evidence="1" type="ORF">LCGC14_1968810</name>
</gene>